<keyword evidence="2" id="KW-1185">Reference proteome</keyword>
<dbReference type="EMBL" id="JBHULM010000002">
    <property type="protein sequence ID" value="MFD2541049.1"/>
    <property type="molecule type" value="Genomic_DNA"/>
</dbReference>
<evidence type="ECO:0000313" key="2">
    <source>
        <dbReference type="Proteomes" id="UP001597467"/>
    </source>
</evidence>
<organism evidence="1 2">
    <name type="scientific">Lacinutrix gracilariae</name>
    <dbReference type="NCBI Taxonomy" id="1747198"/>
    <lineage>
        <taxon>Bacteria</taxon>
        <taxon>Pseudomonadati</taxon>
        <taxon>Bacteroidota</taxon>
        <taxon>Flavobacteriia</taxon>
        <taxon>Flavobacteriales</taxon>
        <taxon>Flavobacteriaceae</taxon>
        <taxon>Lacinutrix</taxon>
    </lineage>
</organism>
<name>A0ABW5JWI2_9FLAO</name>
<dbReference type="Proteomes" id="UP001597467">
    <property type="component" value="Unassembled WGS sequence"/>
</dbReference>
<reference evidence="2" key="1">
    <citation type="journal article" date="2019" name="Int. J. Syst. Evol. Microbiol.">
        <title>The Global Catalogue of Microorganisms (GCM) 10K type strain sequencing project: providing services to taxonomists for standard genome sequencing and annotation.</title>
        <authorList>
            <consortium name="The Broad Institute Genomics Platform"/>
            <consortium name="The Broad Institute Genome Sequencing Center for Infectious Disease"/>
            <person name="Wu L."/>
            <person name="Ma J."/>
        </authorList>
    </citation>
    <scope>NUCLEOTIDE SEQUENCE [LARGE SCALE GENOMIC DNA]</scope>
    <source>
        <strain evidence="2">KCTC 42808</strain>
    </source>
</reference>
<comment type="caution">
    <text evidence="1">The sequence shown here is derived from an EMBL/GenBank/DDBJ whole genome shotgun (WGS) entry which is preliminary data.</text>
</comment>
<protein>
    <recommendedName>
        <fullName evidence="3">Lipoprotein</fullName>
    </recommendedName>
</protein>
<dbReference type="RefSeq" id="WP_379900353.1">
    <property type="nucleotide sequence ID" value="NZ_JBHULM010000002.1"/>
</dbReference>
<proteinExistence type="predicted"/>
<gene>
    <name evidence="1" type="ORF">ACFSSB_01850</name>
</gene>
<sequence length="205" mass="23968">MNNLKAIYILLVFCLFSCKKSTELKTEKATLNKTEIDTSKRYQRINIPYYENGELVGENEAYVSKKKDTFWNTWLFYKKGVIDSSKSKFFDFNITGNKKDSILKGKISIYSPADSIPKSKISSREITLVFLQKENDSIIVKEIKSEKSTFEFDYKNFENYGFEGFVMDLRFIKIDSNSEKLLLNRNYFALDTKLSTNNVYVELLE</sequence>
<accession>A0ABW5JWI2</accession>
<evidence type="ECO:0000313" key="1">
    <source>
        <dbReference type="EMBL" id="MFD2541049.1"/>
    </source>
</evidence>
<evidence type="ECO:0008006" key="3">
    <source>
        <dbReference type="Google" id="ProtNLM"/>
    </source>
</evidence>